<reference evidence="9 10" key="1">
    <citation type="journal article" date="2016" name="Environ. Microbiol.">
        <title>New Methyloceanibacter diversity from North Sea sediments includes methanotroph containing solely the soluble methane monooxygenase.</title>
        <authorList>
            <person name="Vekeman B."/>
            <person name="Kerckhof F.M."/>
            <person name="Cremers G."/>
            <person name="de Vos P."/>
            <person name="Vandamme P."/>
            <person name="Boon N."/>
            <person name="Op den Camp H.J."/>
            <person name="Heylen K."/>
        </authorList>
    </citation>
    <scope>NUCLEOTIDE SEQUENCE [LARGE SCALE GENOMIC DNA]</scope>
    <source>
        <strain evidence="9 10">R-67176</strain>
    </source>
</reference>
<dbReference type="PANTHER" id="PTHR32063">
    <property type="match status" value="1"/>
</dbReference>
<gene>
    <name evidence="9" type="ORF">AUC70_12320</name>
</gene>
<feature type="transmembrane region" description="Helical" evidence="8">
    <location>
        <begin position="437"/>
        <end position="457"/>
    </location>
</feature>
<sequence>MRTFLEAILRQRLLVCIIAIGVLVAGFQSYRTLPVDAFPDVSPTLVQVFTETEGLAPEEVERYVTYPIEVAMNGLPGLKTIRSISNFGLSVVNVYFEDRTDIYFARQLVGERLQTAREEIPEGFGEPEMGPITTGLGQILFYYVEDSHGSRTPEEMREIQDWIIKFNLQTVPGVTEVLSLGGEVKQFQVQVDPQALLRYRISIGDVVDAVKANNGNAGAQYIVKNSEQYLVRSIGLATGIADIEDTILKVVDGVPVKVRDIGQVKIGGEVRQGLATKDGEGEIVAGLVLKLIGTNTSKVIEDVKERLDKINAALPDGVRVAPYYDQSKLVLRSVETVNGALAQGIILVVLVLLAFMGASGRALSVAFAIPFSICVAFIVMGATGLSANLMSLGGIAIAIGIMVDGAIVIVENVDRYLKEQHTALSKREIVARACAEVVRPIAFAIVIIIVVFLPLFTLQGYEGKTFRPLAFTVSLAMLGSLLFAVFVAPVLSEMLMKRPSETDRDKVGFADRLLNGLIGAYRPLIQMFVRKRPLAIGLAVAILAVGLAIFPRLGSEFVPRLNEGDLLVRVTMAPSIALEEARDTVTRFEQQLLETFPEVDRVVSRVGRGEVGAHADPVNNAEAFVGLKPQEDWPSGRTPEQLFAAMSETFESFPGAKFNFTQPIAAAVDELLTGTKAELAIKLFGDDQDVLLEKAGEIEQAVRDVPGAADVQKDQVTGTPQLQIRVNRGQISRYGLTIDDVQSAVRTAIGGETAGQVFEGVRRFDILVRYDEGARTTPEMIRELVIRTPAGLLIPLRQVAEVSEIVGPRQITRENTQRFITIQANVRRRDIGSFVAEGQERIAEAVDLPSGYLVEWGGQFELQQEANRRLAIVVPITLGLVFLLLFMNFGSLRASLLIMLNIPLALVGGVVALWLAGLNLSVPASVGFIALFGIALENGMVLVTYLNWLVEEGKSVDEASVQGAACAFVPCPRRRPGLIPLLYATGAGSEVQAPLATVVVGGLVSSTVLTLLVIPAVYKWFVPGALGASMAPQKADGPAE</sequence>
<evidence type="ECO:0000256" key="5">
    <source>
        <dbReference type="ARBA" id="ARBA00022692"/>
    </source>
</evidence>
<keyword evidence="3" id="KW-0813">Transport</keyword>
<dbReference type="GO" id="GO:0008324">
    <property type="term" value="F:monoatomic cation transmembrane transporter activity"/>
    <property type="evidence" value="ECO:0007669"/>
    <property type="project" value="InterPro"/>
</dbReference>
<feature type="transmembrane region" description="Helical" evidence="8">
    <location>
        <begin position="337"/>
        <end position="355"/>
    </location>
</feature>
<comment type="similarity">
    <text evidence="2">Belongs to the resistance-nodulation-cell division (RND) (TC 2.A.6) family.</text>
</comment>
<dbReference type="GO" id="GO:0005886">
    <property type="term" value="C:plasma membrane"/>
    <property type="evidence" value="ECO:0007669"/>
    <property type="project" value="UniProtKB-SubCell"/>
</dbReference>
<dbReference type="GO" id="GO:0042910">
    <property type="term" value="F:xenobiotic transmembrane transporter activity"/>
    <property type="evidence" value="ECO:0007669"/>
    <property type="project" value="TreeGrafter"/>
</dbReference>
<dbReference type="PRINTS" id="PR00702">
    <property type="entry name" value="ACRIFLAVINRP"/>
</dbReference>
<evidence type="ECO:0000256" key="3">
    <source>
        <dbReference type="ARBA" id="ARBA00022448"/>
    </source>
</evidence>
<dbReference type="NCBIfam" id="TIGR00914">
    <property type="entry name" value="2A0601"/>
    <property type="match status" value="1"/>
</dbReference>
<feature type="transmembrane region" description="Helical" evidence="8">
    <location>
        <begin position="469"/>
        <end position="491"/>
    </location>
</feature>
<evidence type="ECO:0000256" key="4">
    <source>
        <dbReference type="ARBA" id="ARBA00022475"/>
    </source>
</evidence>
<evidence type="ECO:0000256" key="1">
    <source>
        <dbReference type="ARBA" id="ARBA00004651"/>
    </source>
</evidence>
<feature type="transmembrane region" description="Helical" evidence="8">
    <location>
        <begin position="362"/>
        <end position="383"/>
    </location>
</feature>
<dbReference type="Gene3D" id="3.30.70.1440">
    <property type="entry name" value="Multidrug efflux transporter AcrB pore domain"/>
    <property type="match status" value="1"/>
</dbReference>
<feature type="transmembrane region" description="Helical" evidence="8">
    <location>
        <begin position="389"/>
        <end position="410"/>
    </location>
</feature>
<comment type="caution">
    <text evidence="9">The sequence shown here is derived from an EMBL/GenBank/DDBJ whole genome shotgun (WGS) entry which is preliminary data.</text>
</comment>
<dbReference type="SUPFAM" id="SSF82693">
    <property type="entry name" value="Multidrug efflux transporter AcrB pore domain, PN1, PN2, PC1 and PC2 subdomains"/>
    <property type="match status" value="3"/>
</dbReference>
<dbReference type="InterPro" id="IPR004763">
    <property type="entry name" value="CusA-like"/>
</dbReference>
<feature type="transmembrane region" description="Helical" evidence="8">
    <location>
        <begin position="896"/>
        <end position="916"/>
    </location>
</feature>
<evidence type="ECO:0000256" key="6">
    <source>
        <dbReference type="ARBA" id="ARBA00022989"/>
    </source>
</evidence>
<evidence type="ECO:0000313" key="9">
    <source>
        <dbReference type="EMBL" id="ODR93623.1"/>
    </source>
</evidence>
<organism evidence="9 10">
    <name type="scientific">Methyloceanibacter stevinii</name>
    <dbReference type="NCBI Taxonomy" id="1774970"/>
    <lineage>
        <taxon>Bacteria</taxon>
        <taxon>Pseudomonadati</taxon>
        <taxon>Pseudomonadota</taxon>
        <taxon>Alphaproteobacteria</taxon>
        <taxon>Hyphomicrobiales</taxon>
        <taxon>Hyphomicrobiaceae</taxon>
        <taxon>Methyloceanibacter</taxon>
    </lineage>
</organism>
<feature type="transmembrane region" description="Helical" evidence="8">
    <location>
        <begin position="12"/>
        <end position="30"/>
    </location>
</feature>
<proteinExistence type="inferred from homology"/>
<name>A0A1E3VJE8_9HYPH</name>
<evidence type="ECO:0000256" key="7">
    <source>
        <dbReference type="ARBA" id="ARBA00023136"/>
    </source>
</evidence>
<keyword evidence="6 8" id="KW-1133">Transmembrane helix</keyword>
<comment type="subcellular location">
    <subcellularLocation>
        <location evidence="1">Cell membrane</location>
        <topology evidence="1">Multi-pass membrane protein</topology>
    </subcellularLocation>
</comment>
<evidence type="ECO:0000256" key="2">
    <source>
        <dbReference type="ARBA" id="ARBA00010942"/>
    </source>
</evidence>
<keyword evidence="4" id="KW-1003">Cell membrane</keyword>
<dbReference type="SUPFAM" id="SSF82866">
    <property type="entry name" value="Multidrug efflux transporter AcrB transmembrane domain"/>
    <property type="match status" value="2"/>
</dbReference>
<keyword evidence="10" id="KW-1185">Reference proteome</keyword>
<protein>
    <submittedName>
        <fullName evidence="9">Metal transporter</fullName>
    </submittedName>
</protein>
<dbReference type="Pfam" id="PF00873">
    <property type="entry name" value="ACR_tran"/>
    <property type="match status" value="1"/>
</dbReference>
<dbReference type="InterPro" id="IPR027463">
    <property type="entry name" value="AcrB_DN_DC_subdom"/>
</dbReference>
<accession>A0A1E3VJE8</accession>
<dbReference type="STRING" id="1774970.AUC70_12320"/>
<dbReference type="Gene3D" id="1.20.1640.10">
    <property type="entry name" value="Multidrug efflux transporter AcrB transmembrane domain"/>
    <property type="match status" value="2"/>
</dbReference>
<dbReference type="SUPFAM" id="SSF82714">
    <property type="entry name" value="Multidrug efflux transporter AcrB TolC docking domain, DN and DC subdomains"/>
    <property type="match status" value="2"/>
</dbReference>
<dbReference type="AlphaFoldDB" id="A0A1E3VJE8"/>
<dbReference type="PANTHER" id="PTHR32063:SF24">
    <property type="entry name" value="CATION EFFLUX SYSTEM (ACRB_ACRD_ACRF FAMILY)"/>
    <property type="match status" value="1"/>
</dbReference>
<evidence type="ECO:0000313" key="10">
    <source>
        <dbReference type="Proteomes" id="UP000094172"/>
    </source>
</evidence>
<keyword evidence="7 8" id="KW-0472">Membrane</keyword>
<dbReference type="RefSeq" id="WP_069445687.1">
    <property type="nucleotide sequence ID" value="NZ_LPWE01000014.1"/>
</dbReference>
<dbReference type="EMBL" id="LPWE01000014">
    <property type="protein sequence ID" value="ODR93623.1"/>
    <property type="molecule type" value="Genomic_DNA"/>
</dbReference>
<dbReference type="Gene3D" id="3.30.70.1320">
    <property type="entry name" value="Multidrug efflux transporter AcrB pore domain like"/>
    <property type="match status" value="1"/>
</dbReference>
<dbReference type="Gene3D" id="3.30.70.1430">
    <property type="entry name" value="Multidrug efflux transporter AcrB pore domain"/>
    <property type="match status" value="2"/>
</dbReference>
<feature type="transmembrane region" description="Helical" evidence="8">
    <location>
        <begin position="534"/>
        <end position="553"/>
    </location>
</feature>
<feature type="transmembrane region" description="Helical" evidence="8">
    <location>
        <begin position="928"/>
        <end position="950"/>
    </location>
</feature>
<keyword evidence="5 8" id="KW-0812">Transmembrane</keyword>
<dbReference type="InterPro" id="IPR001036">
    <property type="entry name" value="Acrflvin-R"/>
</dbReference>
<evidence type="ECO:0000256" key="8">
    <source>
        <dbReference type="SAM" id="Phobius"/>
    </source>
</evidence>
<feature type="transmembrane region" description="Helical" evidence="8">
    <location>
        <begin position="870"/>
        <end position="889"/>
    </location>
</feature>
<dbReference type="Proteomes" id="UP000094172">
    <property type="component" value="Unassembled WGS sequence"/>
</dbReference>
<feature type="transmembrane region" description="Helical" evidence="8">
    <location>
        <begin position="995"/>
        <end position="1018"/>
    </location>
</feature>
<dbReference type="Gene3D" id="3.30.2090.10">
    <property type="entry name" value="Multidrug efflux transporter AcrB TolC docking domain, DN and DC subdomains"/>
    <property type="match status" value="2"/>
</dbReference>